<evidence type="ECO:0000313" key="9">
    <source>
        <dbReference type="EMBL" id="AMB99192.1"/>
    </source>
</evidence>
<dbReference type="InterPro" id="IPR005170">
    <property type="entry name" value="Transptr-assoc_dom"/>
</dbReference>
<dbReference type="STRING" id="128944.AWM75_03865"/>
<evidence type="ECO:0000256" key="4">
    <source>
        <dbReference type="ARBA" id="ARBA00022692"/>
    </source>
</evidence>
<dbReference type="RefSeq" id="WP_067978452.1">
    <property type="nucleotide sequence ID" value="NZ_CP014163.1"/>
</dbReference>
<dbReference type="PROSITE" id="PS51371">
    <property type="entry name" value="CBS"/>
    <property type="match status" value="2"/>
</dbReference>
<evidence type="ECO:0000313" key="10">
    <source>
        <dbReference type="Proteomes" id="UP000062260"/>
    </source>
</evidence>
<dbReference type="SUPFAM" id="SSF56176">
    <property type="entry name" value="FAD-binding/transporter-associated domain-like"/>
    <property type="match status" value="1"/>
</dbReference>
<dbReference type="PROSITE" id="PS51846">
    <property type="entry name" value="CNNM"/>
    <property type="match status" value="1"/>
</dbReference>
<sequence>MGDPSSNLGGQILLILFLTFVNAFLAGAEMAYVTVNQTRLQEMADNGDKKAARVLHILEDSDAFLSTIQVGITFAGFFSSASAANTFVSYLAPYLANVPAGETVATAIVTLILSYFTLVLGELYPKQLAMQIPEQYARMSSGVVSFLQTAFKPFVWLLTVSTNLIKKITPIDFTSEQPNMTRDEMRGAFKASQREGVIDMDEYRMMEGVLSLDDKLAREVMVPRVDTFMLDIDDGNQANIDAILSSQFSRIPVFDTDKDDILGIVHSKDLLRMANKVGFDNVDIKSVIKPVYFAPETIFIDDLLLEFKRNHQHIAILKDEYGGVVGLVTMEDLLEEIVGEIEDEYDQISHLYKKINDDTYIINGIMALDKFNEIFDTALESDESDTIAGYMIEQLGYFPADQAEEVIQVDDWLLTTTAVENGRIRGMQVKKYQSKEDQIN</sequence>
<evidence type="ECO:0000256" key="1">
    <source>
        <dbReference type="ARBA" id="ARBA00004651"/>
    </source>
</evidence>
<protein>
    <submittedName>
        <fullName evidence="9">Hemolysin</fullName>
    </submittedName>
</protein>
<dbReference type="Pfam" id="PF01595">
    <property type="entry name" value="CNNM"/>
    <property type="match status" value="1"/>
</dbReference>
<reference evidence="9 10" key="1">
    <citation type="journal article" date="2016" name="Genome Announc.">
        <title>Complete Genome Sequences of Aerococcus christensenii CCUG 28831T, Aerococcus sanguinicola CCUG 43001T, Aerococcus urinae CCUG 36881T, Aerococcus urinaeequi CCUG 28094T, Aerococcus urinaehominis CCUG 42038 BT, and Aerococcus viridans CCUG 4311T.</title>
        <authorList>
            <person name="Carkaci D."/>
            <person name="Dargis R."/>
            <person name="Nielsen X.C."/>
            <person name="Skovgaard O."/>
            <person name="Fuursted K."/>
            <person name="Christensen J.J."/>
        </authorList>
    </citation>
    <scope>NUCLEOTIDE SEQUENCE [LARGE SCALE GENOMIC DNA]</scope>
    <source>
        <strain evidence="9 10">CCUG42038B</strain>
    </source>
</reference>
<dbReference type="FunFam" id="3.10.580.10:FF:000002">
    <property type="entry name" value="Magnesium/cobalt efflux protein CorC"/>
    <property type="match status" value="1"/>
</dbReference>
<keyword evidence="4" id="KW-0812">Transmembrane</keyword>
<dbReference type="InterPro" id="IPR051676">
    <property type="entry name" value="UPF0053_domain"/>
</dbReference>
<dbReference type="KEGG" id="auh:AWM75_03865"/>
<dbReference type="Pfam" id="PF00571">
    <property type="entry name" value="CBS"/>
    <property type="match status" value="2"/>
</dbReference>
<evidence type="ECO:0000256" key="2">
    <source>
        <dbReference type="ARBA" id="ARBA00006337"/>
    </source>
</evidence>
<proteinExistence type="inferred from homology"/>
<gene>
    <name evidence="9" type="ORF">AWM75_03865</name>
</gene>
<dbReference type="OrthoDB" id="9798188at2"/>
<keyword evidence="3" id="KW-1003">Cell membrane</keyword>
<dbReference type="SMART" id="SM01091">
    <property type="entry name" value="CorC_HlyC"/>
    <property type="match status" value="1"/>
</dbReference>
<dbReference type="SUPFAM" id="SSF54631">
    <property type="entry name" value="CBS-domain pair"/>
    <property type="match status" value="1"/>
</dbReference>
<dbReference type="InterPro" id="IPR002550">
    <property type="entry name" value="CNNM"/>
</dbReference>
<dbReference type="EMBL" id="CP014163">
    <property type="protein sequence ID" value="AMB99192.1"/>
    <property type="molecule type" value="Genomic_DNA"/>
</dbReference>
<name>A0A0X8FL19_9LACT</name>
<evidence type="ECO:0000256" key="6">
    <source>
        <dbReference type="ARBA" id="ARBA00022989"/>
    </source>
</evidence>
<keyword evidence="7" id="KW-0129">CBS domain</keyword>
<dbReference type="Gene3D" id="3.30.465.10">
    <property type="match status" value="1"/>
</dbReference>
<dbReference type="Pfam" id="PF03471">
    <property type="entry name" value="CorC_HlyC"/>
    <property type="match status" value="1"/>
</dbReference>
<keyword evidence="8" id="KW-0472">Membrane</keyword>
<dbReference type="GO" id="GO:0005886">
    <property type="term" value="C:plasma membrane"/>
    <property type="evidence" value="ECO:0007669"/>
    <property type="project" value="UniProtKB-SubCell"/>
</dbReference>
<dbReference type="CDD" id="cd04590">
    <property type="entry name" value="CBS_pair_CorC_HlyC_assoc"/>
    <property type="match status" value="1"/>
</dbReference>
<dbReference type="InterPro" id="IPR044751">
    <property type="entry name" value="Ion_transp-like_CBS"/>
</dbReference>
<evidence type="ECO:0000256" key="7">
    <source>
        <dbReference type="ARBA" id="ARBA00023122"/>
    </source>
</evidence>
<dbReference type="PANTHER" id="PTHR43099:SF5">
    <property type="entry name" value="HLYC_CORC FAMILY TRANSPORTER"/>
    <property type="match status" value="1"/>
</dbReference>
<dbReference type="InterPro" id="IPR016169">
    <property type="entry name" value="FAD-bd_PCMH_sub2"/>
</dbReference>
<dbReference type="GO" id="GO:0050660">
    <property type="term" value="F:flavin adenine dinucleotide binding"/>
    <property type="evidence" value="ECO:0007669"/>
    <property type="project" value="InterPro"/>
</dbReference>
<comment type="similarity">
    <text evidence="2">Belongs to the UPF0053 family.</text>
</comment>
<dbReference type="PANTHER" id="PTHR43099">
    <property type="entry name" value="UPF0053 PROTEIN YRKA"/>
    <property type="match status" value="1"/>
</dbReference>
<reference evidence="10" key="2">
    <citation type="submission" date="2016-01" db="EMBL/GenBank/DDBJ databases">
        <title>Six Aerococcus type strain genome sequencing and assembly using PacBio and Illumina Hiseq.</title>
        <authorList>
            <person name="Carkaci D."/>
            <person name="Dargis R."/>
            <person name="Nielsen X.C."/>
            <person name="Skovgaard O."/>
            <person name="Fuursted K."/>
            <person name="Christensen J.J."/>
        </authorList>
    </citation>
    <scope>NUCLEOTIDE SEQUENCE [LARGE SCALE GENOMIC DNA]</scope>
    <source>
        <strain evidence="10">CCUG42038B</strain>
    </source>
</reference>
<evidence type="ECO:0000256" key="5">
    <source>
        <dbReference type="ARBA" id="ARBA00022737"/>
    </source>
</evidence>
<keyword evidence="10" id="KW-1185">Reference proteome</keyword>
<organism evidence="9 10">
    <name type="scientific">Aerococcus urinaehominis</name>
    <dbReference type="NCBI Taxonomy" id="128944"/>
    <lineage>
        <taxon>Bacteria</taxon>
        <taxon>Bacillati</taxon>
        <taxon>Bacillota</taxon>
        <taxon>Bacilli</taxon>
        <taxon>Lactobacillales</taxon>
        <taxon>Aerococcaceae</taxon>
        <taxon>Aerococcus</taxon>
    </lineage>
</organism>
<evidence type="ECO:0000256" key="8">
    <source>
        <dbReference type="ARBA" id="ARBA00023136"/>
    </source>
</evidence>
<dbReference type="InterPro" id="IPR036318">
    <property type="entry name" value="FAD-bd_PCMH-like_sf"/>
</dbReference>
<keyword evidence="6" id="KW-1133">Transmembrane helix</keyword>
<accession>A0A0X8FL19</accession>
<comment type="subcellular location">
    <subcellularLocation>
        <location evidence="1">Cell membrane</location>
        <topology evidence="1">Multi-pass membrane protein</topology>
    </subcellularLocation>
</comment>
<dbReference type="Gene3D" id="3.10.580.10">
    <property type="entry name" value="CBS-domain"/>
    <property type="match status" value="1"/>
</dbReference>
<dbReference type="Proteomes" id="UP000062260">
    <property type="component" value="Chromosome"/>
</dbReference>
<dbReference type="InterPro" id="IPR046342">
    <property type="entry name" value="CBS_dom_sf"/>
</dbReference>
<keyword evidence="5" id="KW-0677">Repeat</keyword>
<dbReference type="InterPro" id="IPR000644">
    <property type="entry name" value="CBS_dom"/>
</dbReference>
<dbReference type="AlphaFoldDB" id="A0A0X8FL19"/>
<evidence type="ECO:0000256" key="3">
    <source>
        <dbReference type="ARBA" id="ARBA00022475"/>
    </source>
</evidence>